<evidence type="ECO:0000256" key="1">
    <source>
        <dbReference type="SAM" id="MobiDB-lite"/>
    </source>
</evidence>
<organism evidence="4 5">
    <name type="scientific">Streptomyces griseoviridis</name>
    <dbReference type="NCBI Taxonomy" id="45398"/>
    <lineage>
        <taxon>Bacteria</taxon>
        <taxon>Bacillati</taxon>
        <taxon>Actinomycetota</taxon>
        <taxon>Actinomycetes</taxon>
        <taxon>Kitasatosporales</taxon>
        <taxon>Streptomycetaceae</taxon>
        <taxon>Streptomyces</taxon>
    </lineage>
</organism>
<keyword evidence="2" id="KW-1133">Transmembrane helix</keyword>
<evidence type="ECO:0000259" key="3">
    <source>
        <dbReference type="Pfam" id="PF00652"/>
    </source>
</evidence>
<evidence type="ECO:0000313" key="5">
    <source>
        <dbReference type="Proteomes" id="UP000501753"/>
    </source>
</evidence>
<keyword evidence="2" id="KW-0472">Membrane</keyword>
<feature type="region of interest" description="Disordered" evidence="1">
    <location>
        <begin position="187"/>
        <end position="272"/>
    </location>
</feature>
<protein>
    <recommendedName>
        <fullName evidence="3">Ricin B lectin domain-containing protein</fullName>
    </recommendedName>
</protein>
<dbReference type="InterPro" id="IPR035992">
    <property type="entry name" value="Ricin_B-like_lectins"/>
</dbReference>
<proteinExistence type="predicted"/>
<sequence>MVRRAVTMRGTAAEPDAQVLRPRTAEEEVVAPTREPASSGDAAAHGEVGGPTAVVAPPSSPRGEADSAEAGPAEPTAPAAPAASAIPVASGADADSAAEPASAAKNAGDTGDLGAGAVGALGASEGGSPPGASRGETASGGDEPPSGRPTKALLAAAGIGGALLIAVPFLVMGTHHGDRTEPAALAEKASARTLQKDEEPVRPGEYAPKSPPAEAPSAKTEAPKEKRPTPLSPTPTAEATAEVKEKKEESGKDGKEEKKEQKAQKAEQKKAVAAPNYANMKGVLLRNISSTLCADIPYYDKGKVNGPVNQFYCDNTDKDNQLWDFEVRYKGQGPRSTDLFQIRNRKDGLCIDLPNYGGQPAGTRISEFHCNGTTGDNQLWWLESRGDKSFWIHNYASNHQCLEVVSGPEIKPVNARLDIQPCHGGNDFEWTLW</sequence>
<feature type="domain" description="Ricin B lectin" evidence="3">
    <location>
        <begin position="284"/>
        <end position="430"/>
    </location>
</feature>
<dbReference type="Proteomes" id="UP000501753">
    <property type="component" value="Chromosome"/>
</dbReference>
<dbReference type="CDD" id="cd00161">
    <property type="entry name" value="beta-trefoil_Ricin-like"/>
    <property type="match status" value="1"/>
</dbReference>
<name>A0A6G5SB17_STRGD</name>
<feature type="compositionally biased region" description="Low complexity" evidence="1">
    <location>
        <begin position="68"/>
        <end position="110"/>
    </location>
</feature>
<dbReference type="PROSITE" id="PS50231">
    <property type="entry name" value="RICIN_B_LECTIN"/>
    <property type="match status" value="1"/>
</dbReference>
<keyword evidence="5" id="KW-1185">Reference proteome</keyword>
<feature type="compositionally biased region" description="Basic and acidic residues" evidence="1">
    <location>
        <begin position="241"/>
        <end position="270"/>
    </location>
</feature>
<evidence type="ECO:0000256" key="2">
    <source>
        <dbReference type="SAM" id="Phobius"/>
    </source>
</evidence>
<dbReference type="AlphaFoldDB" id="A0A6G5SB17"/>
<dbReference type="InterPro" id="IPR000772">
    <property type="entry name" value="Ricin_B_lectin"/>
</dbReference>
<gene>
    <name evidence="4" type="ORF">DDJ31_04950</name>
</gene>
<dbReference type="SUPFAM" id="SSF50370">
    <property type="entry name" value="Ricin B-like lectins"/>
    <property type="match status" value="1"/>
</dbReference>
<feature type="region of interest" description="Disordered" evidence="1">
    <location>
        <begin position="1"/>
        <end position="151"/>
    </location>
</feature>
<dbReference type="EMBL" id="CP029078">
    <property type="protein sequence ID" value="QCN84409.1"/>
    <property type="molecule type" value="Genomic_DNA"/>
</dbReference>
<evidence type="ECO:0000313" key="4">
    <source>
        <dbReference type="EMBL" id="QCN84409.1"/>
    </source>
</evidence>
<dbReference type="Pfam" id="PF00652">
    <property type="entry name" value="Ricin_B_lectin"/>
    <property type="match status" value="1"/>
</dbReference>
<feature type="compositionally biased region" description="Gly residues" evidence="1">
    <location>
        <begin position="111"/>
        <end position="129"/>
    </location>
</feature>
<feature type="transmembrane region" description="Helical" evidence="2">
    <location>
        <begin position="152"/>
        <end position="172"/>
    </location>
</feature>
<dbReference type="Gene3D" id="2.80.10.50">
    <property type="match status" value="1"/>
</dbReference>
<keyword evidence="2" id="KW-0812">Transmembrane</keyword>
<reference evidence="4 5" key="1">
    <citation type="submission" date="2018-04" db="EMBL/GenBank/DDBJ databases">
        <title>Complete genome sequences of Streptomyces griseoviridis K61 and characterization of antagonistic properties of biological control agents.</title>
        <authorList>
            <person name="Mariita R.M."/>
            <person name="Sello J.K."/>
        </authorList>
    </citation>
    <scope>NUCLEOTIDE SEQUENCE [LARGE SCALE GENOMIC DNA]</scope>
    <source>
        <strain evidence="4 5">K61</strain>
    </source>
</reference>
<accession>A0A6G5SB17</accession>